<reference evidence="1 2" key="1">
    <citation type="submission" date="2020-10" db="EMBL/GenBank/DDBJ databases">
        <title>Identification of Nocardia species via Next-generation sequencing and recognition of intraspecies genetic diversity.</title>
        <authorList>
            <person name="Li P."/>
            <person name="Li P."/>
            <person name="Lu B."/>
        </authorList>
    </citation>
    <scope>NUCLEOTIDE SEQUENCE [LARGE SCALE GENOMIC DNA]</scope>
    <source>
        <strain evidence="1 2">N-11</strain>
    </source>
</reference>
<accession>A0ABS0CDB3</accession>
<sequence length="156" mass="17087">MTTFLDSTPEVRCLRYRREFQLPAAMDPGSHRILLHIGVEYGAVTMPAELGEQVLRRLVQDGIAGPVVDHPRARHWTFLTGPAGPDAFSPAVSAELFRLYAAVACAGSQVVLPSPDDERTGYRVWIRSPETGARRPPLSVVIATIRAVASRKTRIG</sequence>
<keyword evidence="2" id="KW-1185">Reference proteome</keyword>
<evidence type="ECO:0000313" key="2">
    <source>
        <dbReference type="Proteomes" id="UP000807309"/>
    </source>
</evidence>
<dbReference type="Proteomes" id="UP000807309">
    <property type="component" value="Unassembled WGS sequence"/>
</dbReference>
<name>A0ABS0CDB3_9NOCA</name>
<protein>
    <recommendedName>
        <fullName evidence="3">DNA-binding protein</fullName>
    </recommendedName>
</protein>
<evidence type="ECO:0008006" key="3">
    <source>
        <dbReference type="Google" id="ProtNLM"/>
    </source>
</evidence>
<gene>
    <name evidence="1" type="ORF">IU470_16110</name>
</gene>
<organism evidence="1 2">
    <name type="scientific">Nocardia abscessus</name>
    <dbReference type="NCBI Taxonomy" id="120957"/>
    <lineage>
        <taxon>Bacteria</taxon>
        <taxon>Bacillati</taxon>
        <taxon>Actinomycetota</taxon>
        <taxon>Actinomycetes</taxon>
        <taxon>Mycobacteriales</taxon>
        <taxon>Nocardiaceae</taxon>
        <taxon>Nocardia</taxon>
    </lineage>
</organism>
<dbReference type="RefSeq" id="WP_195033720.1">
    <property type="nucleotide sequence ID" value="NZ_JADLRE010000011.1"/>
</dbReference>
<dbReference type="EMBL" id="JADLRE010000011">
    <property type="protein sequence ID" value="MBF6226619.1"/>
    <property type="molecule type" value="Genomic_DNA"/>
</dbReference>
<proteinExistence type="predicted"/>
<evidence type="ECO:0000313" key="1">
    <source>
        <dbReference type="EMBL" id="MBF6226619.1"/>
    </source>
</evidence>
<comment type="caution">
    <text evidence="1">The sequence shown here is derived from an EMBL/GenBank/DDBJ whole genome shotgun (WGS) entry which is preliminary data.</text>
</comment>